<feature type="transmembrane region" description="Helical" evidence="10">
    <location>
        <begin position="158"/>
        <end position="183"/>
    </location>
</feature>
<evidence type="ECO:0000256" key="10">
    <source>
        <dbReference type="SAM" id="Phobius"/>
    </source>
</evidence>
<evidence type="ECO:0000256" key="2">
    <source>
        <dbReference type="ARBA" id="ARBA00022448"/>
    </source>
</evidence>
<keyword evidence="4" id="KW-1003">Cell membrane</keyword>
<dbReference type="Pfam" id="PF01554">
    <property type="entry name" value="MatE"/>
    <property type="match status" value="2"/>
</dbReference>
<dbReference type="PIRSF" id="PIRSF006603">
    <property type="entry name" value="DinF"/>
    <property type="match status" value="1"/>
</dbReference>
<keyword evidence="6 10" id="KW-1133">Transmembrane helix</keyword>
<keyword evidence="8 10" id="KW-0472">Membrane</keyword>
<proteinExistence type="predicted"/>
<feature type="transmembrane region" description="Helical" evidence="10">
    <location>
        <begin position="355"/>
        <end position="376"/>
    </location>
</feature>
<feature type="transmembrane region" description="Helical" evidence="10">
    <location>
        <begin position="87"/>
        <end position="107"/>
    </location>
</feature>
<comment type="caution">
    <text evidence="11">The sequence shown here is derived from an EMBL/GenBank/DDBJ whole genome shotgun (WGS) entry which is preliminary data.</text>
</comment>
<feature type="transmembrane region" description="Helical" evidence="10">
    <location>
        <begin position="383"/>
        <end position="405"/>
    </location>
</feature>
<evidence type="ECO:0000256" key="3">
    <source>
        <dbReference type="ARBA" id="ARBA00022449"/>
    </source>
</evidence>
<evidence type="ECO:0000256" key="5">
    <source>
        <dbReference type="ARBA" id="ARBA00022692"/>
    </source>
</evidence>
<feature type="transmembrane region" description="Helical" evidence="10">
    <location>
        <begin position="314"/>
        <end position="335"/>
    </location>
</feature>
<evidence type="ECO:0000256" key="7">
    <source>
        <dbReference type="ARBA" id="ARBA00023065"/>
    </source>
</evidence>
<dbReference type="CDD" id="cd13133">
    <property type="entry name" value="MATE_like_7"/>
    <property type="match status" value="1"/>
</dbReference>
<sequence length="437" mass="48029">MFLRQRIFVICQLSLPITLAMLSQSLINLVDAFLISPLGQDALAAVGAGSNINFVALSLVAGLSTAIQTLVARRVGAGQSCYCAMPVNHGLLIAAFFALPVSLLLMLSAPWMLKWFSSDNAILNDAVIYFQIRIMGLMAATLSLSFRGFWNGIGCPRLFLYILLFSHGCNILFSYLLIHGVFFIPPLGIAGAAIGTLISMYTGVILNFLLLLRKAVPYGFMQRRKAPAEFSRLLRLAIPDSIQQTSFALGIMVFFLIISQMGTKEMAITHILTNLSLILILPGIGLGMATTTLVSRSLGAKRPDEAWRWGKESLYLAVITLSLLSIPLFLRPDWFLLPFIRDPALLSMGVTPLRITGLGILLDTGSLVLTHALLGAGANQTVLCIRFICQWLFLLPACWMVSIPLNMGFTTIWVVHAIQRLISSIAFIIVWQKKHWC</sequence>
<dbReference type="NCBIfam" id="TIGR00797">
    <property type="entry name" value="matE"/>
    <property type="match status" value="1"/>
</dbReference>
<dbReference type="InterPro" id="IPR050222">
    <property type="entry name" value="MATE_MdtK"/>
</dbReference>
<evidence type="ECO:0000256" key="8">
    <source>
        <dbReference type="ARBA" id="ARBA00023136"/>
    </source>
</evidence>
<feature type="transmembrane region" description="Helical" evidence="10">
    <location>
        <begin position="271"/>
        <end position="294"/>
    </location>
</feature>
<feature type="transmembrane region" description="Helical" evidence="10">
    <location>
        <begin position="233"/>
        <end position="259"/>
    </location>
</feature>
<evidence type="ECO:0000313" key="11">
    <source>
        <dbReference type="EMBL" id="PJE78382.1"/>
    </source>
</evidence>
<organism evidence="11">
    <name type="scientific">invertebrate metagenome</name>
    <dbReference type="NCBI Taxonomy" id="1711999"/>
    <lineage>
        <taxon>unclassified sequences</taxon>
        <taxon>metagenomes</taxon>
        <taxon>organismal metagenomes</taxon>
    </lineage>
</organism>
<protein>
    <recommendedName>
        <fullName evidence="9">Multidrug-efflux transporter</fullName>
    </recommendedName>
</protein>
<feature type="transmembrane region" description="Helical" evidence="10">
    <location>
        <begin position="42"/>
        <end position="67"/>
    </location>
</feature>
<accession>A0A2H9T5A0</accession>
<dbReference type="AlphaFoldDB" id="A0A2H9T5A0"/>
<keyword evidence="3" id="KW-0050">Antiport</keyword>
<dbReference type="EMBL" id="NSIT01000192">
    <property type="protein sequence ID" value="PJE78382.1"/>
    <property type="molecule type" value="Genomic_DNA"/>
</dbReference>
<dbReference type="InterPro" id="IPR048279">
    <property type="entry name" value="MdtK-like"/>
</dbReference>
<keyword evidence="2" id="KW-0813">Transport</keyword>
<dbReference type="PANTHER" id="PTHR43298:SF2">
    <property type="entry name" value="FMN_FAD EXPORTER YEEO-RELATED"/>
    <property type="match status" value="1"/>
</dbReference>
<dbReference type="InterPro" id="IPR002528">
    <property type="entry name" value="MATE_fam"/>
</dbReference>
<evidence type="ECO:0000256" key="9">
    <source>
        <dbReference type="ARBA" id="ARBA00031636"/>
    </source>
</evidence>
<dbReference type="GO" id="GO:0015297">
    <property type="term" value="F:antiporter activity"/>
    <property type="evidence" value="ECO:0007669"/>
    <property type="project" value="UniProtKB-KW"/>
</dbReference>
<evidence type="ECO:0000256" key="4">
    <source>
        <dbReference type="ARBA" id="ARBA00022475"/>
    </source>
</evidence>
<feature type="transmembrane region" description="Helical" evidence="10">
    <location>
        <begin position="411"/>
        <end position="431"/>
    </location>
</feature>
<dbReference type="GO" id="GO:0042910">
    <property type="term" value="F:xenobiotic transmembrane transporter activity"/>
    <property type="evidence" value="ECO:0007669"/>
    <property type="project" value="InterPro"/>
</dbReference>
<gene>
    <name evidence="11" type="primary">yeeO</name>
    <name evidence="11" type="ORF">CI610_02687</name>
</gene>
<name>A0A2H9T5A0_9ZZZZ</name>
<dbReference type="PANTHER" id="PTHR43298">
    <property type="entry name" value="MULTIDRUG RESISTANCE PROTEIN NORM-RELATED"/>
    <property type="match status" value="1"/>
</dbReference>
<feature type="transmembrane region" description="Helical" evidence="10">
    <location>
        <begin position="189"/>
        <end position="212"/>
    </location>
</feature>
<dbReference type="GO" id="GO:0006811">
    <property type="term" value="P:monoatomic ion transport"/>
    <property type="evidence" value="ECO:0007669"/>
    <property type="project" value="UniProtKB-KW"/>
</dbReference>
<evidence type="ECO:0000256" key="6">
    <source>
        <dbReference type="ARBA" id="ARBA00022989"/>
    </source>
</evidence>
<comment type="subcellular location">
    <subcellularLocation>
        <location evidence="1">Cell membrane</location>
        <topology evidence="1">Multi-pass membrane protein</topology>
    </subcellularLocation>
</comment>
<keyword evidence="5 10" id="KW-0812">Transmembrane</keyword>
<keyword evidence="7" id="KW-0406">Ion transport</keyword>
<dbReference type="GO" id="GO:0005886">
    <property type="term" value="C:plasma membrane"/>
    <property type="evidence" value="ECO:0007669"/>
    <property type="project" value="UniProtKB-SubCell"/>
</dbReference>
<feature type="transmembrane region" description="Helical" evidence="10">
    <location>
        <begin position="127"/>
        <end position="146"/>
    </location>
</feature>
<evidence type="ECO:0000256" key="1">
    <source>
        <dbReference type="ARBA" id="ARBA00004651"/>
    </source>
</evidence>
<reference evidence="11" key="1">
    <citation type="journal article" date="2017" name="Appl. Environ. Microbiol.">
        <title>Molecular characterization of an Endozoicomonas-like organism causing infection in king scallop Pecten maximus L.</title>
        <authorList>
            <person name="Cano I."/>
            <person name="van Aerle R."/>
            <person name="Ross S."/>
            <person name="Verner-Jeffreys D.W."/>
            <person name="Paley R.K."/>
            <person name="Rimmer G."/>
            <person name="Ryder D."/>
            <person name="Hooper P."/>
            <person name="Stone D."/>
            <person name="Feist S.W."/>
        </authorList>
    </citation>
    <scope>NUCLEOTIDE SEQUENCE</scope>
</reference>